<dbReference type="InterPro" id="IPR039424">
    <property type="entry name" value="SBP_5"/>
</dbReference>
<dbReference type="Gene3D" id="3.10.105.10">
    <property type="entry name" value="Dipeptide-binding Protein, Domain 3"/>
    <property type="match status" value="1"/>
</dbReference>
<dbReference type="AlphaFoldDB" id="A0ABD6FD77"/>
<evidence type="ECO:0000313" key="6">
    <source>
        <dbReference type="EMBL" id="MFO7190937.1"/>
    </source>
</evidence>
<evidence type="ECO:0000256" key="4">
    <source>
        <dbReference type="SAM" id="SignalP"/>
    </source>
</evidence>
<feature type="signal peptide" evidence="4">
    <location>
        <begin position="1"/>
        <end position="29"/>
    </location>
</feature>
<organism evidence="6 7">
    <name type="scientific">Thermocrispum agreste</name>
    <dbReference type="NCBI Taxonomy" id="37925"/>
    <lineage>
        <taxon>Bacteria</taxon>
        <taxon>Bacillati</taxon>
        <taxon>Actinomycetota</taxon>
        <taxon>Actinomycetes</taxon>
        <taxon>Pseudonocardiales</taxon>
        <taxon>Pseudonocardiaceae</taxon>
        <taxon>Thermocrispum</taxon>
    </lineage>
</organism>
<keyword evidence="3 4" id="KW-0732">Signal</keyword>
<accession>A0ABD6FD77</accession>
<dbReference type="PANTHER" id="PTHR30290">
    <property type="entry name" value="PERIPLASMIC BINDING COMPONENT OF ABC TRANSPORTER"/>
    <property type="match status" value="1"/>
</dbReference>
<feature type="chain" id="PRO_5044838126" evidence="4">
    <location>
        <begin position="30"/>
        <end position="555"/>
    </location>
</feature>
<dbReference type="PROSITE" id="PS51257">
    <property type="entry name" value="PROKAR_LIPOPROTEIN"/>
    <property type="match status" value="1"/>
</dbReference>
<dbReference type="Gene3D" id="3.40.190.10">
    <property type="entry name" value="Periplasmic binding protein-like II"/>
    <property type="match status" value="1"/>
</dbReference>
<dbReference type="GO" id="GO:0042597">
    <property type="term" value="C:periplasmic space"/>
    <property type="evidence" value="ECO:0007669"/>
    <property type="project" value="UniProtKB-ARBA"/>
</dbReference>
<comment type="similarity">
    <text evidence="1">Belongs to the bacterial solute-binding protein 5 family.</text>
</comment>
<name>A0ABD6FD77_9PSEU</name>
<comment type="caution">
    <text evidence="6">The sequence shown here is derived from an EMBL/GenBank/DDBJ whole genome shotgun (WGS) entry which is preliminary data.</text>
</comment>
<dbReference type="InterPro" id="IPR030678">
    <property type="entry name" value="Peptide/Ni-bd"/>
</dbReference>
<protein>
    <submittedName>
        <fullName evidence="6">ABC transporter substrate-binding protein</fullName>
    </submittedName>
</protein>
<proteinExistence type="inferred from homology"/>
<dbReference type="Pfam" id="PF00496">
    <property type="entry name" value="SBP_bac_5"/>
    <property type="match status" value="1"/>
</dbReference>
<dbReference type="CDD" id="cd08493">
    <property type="entry name" value="PBP2_DppA_like"/>
    <property type="match status" value="1"/>
</dbReference>
<dbReference type="EMBL" id="QGUI02000009">
    <property type="protein sequence ID" value="MFO7190937.1"/>
    <property type="molecule type" value="Genomic_DNA"/>
</dbReference>
<dbReference type="Proteomes" id="UP000249324">
    <property type="component" value="Unassembled WGS sequence"/>
</dbReference>
<evidence type="ECO:0000256" key="1">
    <source>
        <dbReference type="ARBA" id="ARBA00005695"/>
    </source>
</evidence>
<dbReference type="InterPro" id="IPR000914">
    <property type="entry name" value="SBP_5_dom"/>
</dbReference>
<dbReference type="Gene3D" id="3.90.76.10">
    <property type="entry name" value="Dipeptide-binding Protein, Domain 1"/>
    <property type="match status" value="1"/>
</dbReference>
<evidence type="ECO:0000256" key="2">
    <source>
        <dbReference type="ARBA" id="ARBA00022448"/>
    </source>
</evidence>
<dbReference type="SUPFAM" id="SSF53850">
    <property type="entry name" value="Periplasmic binding protein-like II"/>
    <property type="match status" value="1"/>
</dbReference>
<reference evidence="6 7" key="1">
    <citation type="journal article" date="2021" name="BMC Genomics">
        <title>Genome-resolved metagenome and metatranscriptome analyses of thermophilic composting reveal key bacterial players and their metabolic interactions.</title>
        <authorList>
            <person name="Braga L.P.P."/>
            <person name="Pereira R.V."/>
            <person name="Martins L.F."/>
            <person name="Moura L.M.S."/>
            <person name="Sanchez F.B."/>
            <person name="Patane J.S.L."/>
            <person name="da Silva A.M."/>
            <person name="Setubal J.C."/>
        </authorList>
    </citation>
    <scope>NUCLEOTIDE SEQUENCE [LARGE SCALE GENOMIC DNA]</scope>
    <source>
        <strain evidence="6">ZC4RG45</strain>
    </source>
</reference>
<keyword evidence="2" id="KW-0813">Transport</keyword>
<sequence length="555" mass="61277">MLHNRATRWKKAALIGLASALALSVAACASERGQGGEGQVRGGTLTFGSAGDPKMFDATFATDGETFRPVRQMFETLITYKPGTAELAPALATKWEPVDDGKGWKFTLREGVKFHDGTDFNADAVCFNFDRWYNMKGAAAQSQMIYYADVFGGFKNNTSEDFGEPLYAGCEKEDDYTVTIKLTRPSGAFPAAFGLTSLSIGSPTAMKKYNADEVKQSGEAFTYSEYATKHPTGTGPFKLESYDKANGTVTLVRNEDYWGDKAYLDKLIFKTIPEEQARKDELRAGTIDGYDLPSPADYQALEDEGHQVMVRPVFNILYLGINQKNNPKLRDLKVREALEMAINKEQLAKTRLPKGAVARDQFVPQDLPGYTEDVVKREYNPEEAKKVLNGLKVKFYIPTEVTRPYMPDPRSIAKSIISDLKAAGVQVEEVSKPWNGGYLDDVTVNGKHDLHLLGWTGDYGDAGNFIGTFFGRKKAEFGFTNEKIFDALATADHEPDPEKRGELYEQAAVEISKYVPAIPLTSSPPAIVVSKNVQGLVPSPLTDERFVTVSKKQSD</sequence>
<dbReference type="PIRSF" id="PIRSF002741">
    <property type="entry name" value="MppA"/>
    <property type="match status" value="1"/>
</dbReference>
<dbReference type="PANTHER" id="PTHR30290:SF9">
    <property type="entry name" value="OLIGOPEPTIDE-BINDING PROTEIN APPA"/>
    <property type="match status" value="1"/>
</dbReference>
<evidence type="ECO:0000259" key="5">
    <source>
        <dbReference type="Pfam" id="PF00496"/>
    </source>
</evidence>
<evidence type="ECO:0000313" key="7">
    <source>
        <dbReference type="Proteomes" id="UP000249324"/>
    </source>
</evidence>
<gene>
    <name evidence="6" type="ORF">DIU77_001650</name>
</gene>
<feature type="domain" description="Solute-binding protein family 5" evidence="5">
    <location>
        <begin position="86"/>
        <end position="474"/>
    </location>
</feature>
<evidence type="ECO:0000256" key="3">
    <source>
        <dbReference type="ARBA" id="ARBA00022729"/>
    </source>
</evidence>